<feature type="compositionally biased region" description="Acidic residues" evidence="2">
    <location>
        <begin position="247"/>
        <end position="258"/>
    </location>
</feature>
<feature type="chain" id="PRO_5035746562" evidence="3">
    <location>
        <begin position="21"/>
        <end position="286"/>
    </location>
</feature>
<reference evidence="5" key="2">
    <citation type="submission" date="2022-06" db="UniProtKB">
        <authorList>
            <consortium name="EnsemblMetazoa"/>
        </authorList>
    </citation>
    <scope>IDENTIFICATION</scope>
    <source>
        <strain evidence="5">DF5081</strain>
    </source>
</reference>
<sequence>MKNVTAVVFLVFCLFGKRGAQIEHVGRKPCTMATCFDFFRCSASKKVYIHPIDSRFEQSPQSVSYEKILKHFQESDHYTNDPNEACLFLLGIDTTDRDVRSQNYVKNVNEYIQSLDPSVWNGGRNHIIFNFYHGTFPDYDDHNLNFGSGEAMIARASSSENNFLKGFDISLPLFHDNHPYEIEPGTELLWMEEARGGEREEEEEGGGGGGEESVVEETGRADVMKGRRERRDPRRLATIDRHSKAGEEDDDDDGDDDDFGRMDGWIGGRSVRSFCDYVDDCVKYRV</sequence>
<protein>
    <submittedName>
        <fullName evidence="5">Exostosin domain-containing protein</fullName>
    </submittedName>
</protein>
<dbReference type="PANTHER" id="PTHR11062">
    <property type="entry name" value="EXOSTOSIN HEPARAN SULFATE GLYCOSYLTRANSFERASE -RELATED"/>
    <property type="match status" value="1"/>
</dbReference>
<accession>A0A8R1ED50</accession>
<evidence type="ECO:0000259" key="4">
    <source>
        <dbReference type="Pfam" id="PF03016"/>
    </source>
</evidence>
<name>A0A8R1ED50_CAEJA</name>
<feature type="region of interest" description="Disordered" evidence="2">
    <location>
        <begin position="194"/>
        <end position="261"/>
    </location>
</feature>
<dbReference type="EnsemblMetazoa" id="CJA31629b.1">
    <property type="protein sequence ID" value="CJA31629b.1"/>
    <property type="gene ID" value="WBGene00207476"/>
</dbReference>
<dbReference type="Pfam" id="PF03016">
    <property type="entry name" value="Exostosin_GT47"/>
    <property type="match status" value="1"/>
</dbReference>
<feature type="compositionally biased region" description="Basic and acidic residues" evidence="2">
    <location>
        <begin position="217"/>
        <end position="246"/>
    </location>
</feature>
<proteinExistence type="inferred from homology"/>
<keyword evidence="3" id="KW-0732">Signal</keyword>
<dbReference type="GO" id="GO:0005794">
    <property type="term" value="C:Golgi apparatus"/>
    <property type="evidence" value="ECO:0007669"/>
    <property type="project" value="TreeGrafter"/>
</dbReference>
<dbReference type="InterPro" id="IPR040911">
    <property type="entry name" value="Exostosin_GT47"/>
</dbReference>
<feature type="signal peptide" evidence="3">
    <location>
        <begin position="1"/>
        <end position="20"/>
    </location>
</feature>
<evidence type="ECO:0000313" key="6">
    <source>
        <dbReference type="Proteomes" id="UP000005237"/>
    </source>
</evidence>
<evidence type="ECO:0000313" key="5">
    <source>
        <dbReference type="EnsemblMetazoa" id="CJA31629b.1"/>
    </source>
</evidence>
<evidence type="ECO:0000256" key="3">
    <source>
        <dbReference type="SAM" id="SignalP"/>
    </source>
</evidence>
<reference evidence="6" key="1">
    <citation type="submission" date="2010-08" db="EMBL/GenBank/DDBJ databases">
        <authorList>
            <consortium name="Caenorhabditis japonica Sequencing Consortium"/>
            <person name="Wilson R.K."/>
        </authorList>
    </citation>
    <scope>NUCLEOTIDE SEQUENCE [LARGE SCALE GENOMIC DNA]</scope>
    <source>
        <strain evidence="6">DF5081</strain>
    </source>
</reference>
<comment type="similarity">
    <text evidence="1">Belongs to the glycosyltransferase 47 family.</text>
</comment>
<organism evidence="5 6">
    <name type="scientific">Caenorhabditis japonica</name>
    <dbReference type="NCBI Taxonomy" id="281687"/>
    <lineage>
        <taxon>Eukaryota</taxon>
        <taxon>Metazoa</taxon>
        <taxon>Ecdysozoa</taxon>
        <taxon>Nematoda</taxon>
        <taxon>Chromadorea</taxon>
        <taxon>Rhabditida</taxon>
        <taxon>Rhabditina</taxon>
        <taxon>Rhabditomorpha</taxon>
        <taxon>Rhabditoidea</taxon>
        <taxon>Rhabditidae</taxon>
        <taxon>Peloderinae</taxon>
        <taxon>Caenorhabditis</taxon>
    </lineage>
</organism>
<dbReference type="Proteomes" id="UP000005237">
    <property type="component" value="Unassembled WGS sequence"/>
</dbReference>
<evidence type="ECO:0000256" key="1">
    <source>
        <dbReference type="ARBA" id="ARBA00010271"/>
    </source>
</evidence>
<keyword evidence="6" id="KW-1185">Reference proteome</keyword>
<dbReference type="GO" id="GO:0015012">
    <property type="term" value="P:heparan sulfate proteoglycan biosynthetic process"/>
    <property type="evidence" value="ECO:0007669"/>
    <property type="project" value="UniProtKB-ARBA"/>
</dbReference>
<feature type="domain" description="Exostosin GT47" evidence="4">
    <location>
        <begin position="43"/>
        <end position="183"/>
    </location>
</feature>
<dbReference type="AlphaFoldDB" id="A0A8R1ED50"/>
<dbReference type="PANTHER" id="PTHR11062:SF129">
    <property type="entry name" value="EXOSTOSIN-1"/>
    <property type="match status" value="1"/>
</dbReference>
<evidence type="ECO:0000256" key="2">
    <source>
        <dbReference type="SAM" id="MobiDB-lite"/>
    </source>
</evidence>
<dbReference type="GO" id="GO:0015020">
    <property type="term" value="F:glucuronosyltransferase activity"/>
    <property type="evidence" value="ECO:0007669"/>
    <property type="project" value="TreeGrafter"/>
</dbReference>
<dbReference type="GO" id="GO:0008375">
    <property type="term" value="F:acetylglucosaminyltransferase activity"/>
    <property type="evidence" value="ECO:0007669"/>
    <property type="project" value="TreeGrafter"/>
</dbReference>
<dbReference type="InterPro" id="IPR004263">
    <property type="entry name" value="Exostosin"/>
</dbReference>